<reference evidence="2 3" key="1">
    <citation type="submission" date="2019-08" db="EMBL/GenBank/DDBJ databases">
        <title>Whole genome of Aphis craccivora.</title>
        <authorList>
            <person name="Voronova N.V."/>
            <person name="Shulinski R.S."/>
            <person name="Bandarenka Y.V."/>
            <person name="Zhorov D.G."/>
            <person name="Warner D."/>
        </authorList>
    </citation>
    <scope>NUCLEOTIDE SEQUENCE [LARGE SCALE GENOMIC DNA]</scope>
    <source>
        <strain evidence="2">180601</strain>
        <tissue evidence="2">Whole Body</tissue>
    </source>
</reference>
<sequence>MTRGKVKTDQISVGQLRFYTLDYHQLAIKLSELKDIGSDCLYMSWHLSRNIQFFIIGVFVVYILIKTPKKGIALLGIIIGLSIFVPFIATLWTGQDGIDKISIEYVKYLNDLLNILTHAWCFRKAEIGNGIDFYAQYF</sequence>
<gene>
    <name evidence="2" type="ORF">FWK35_00015308</name>
</gene>
<dbReference type="OrthoDB" id="207378at2759"/>
<accession>A0A6G0YAB3</accession>
<dbReference type="EMBL" id="VUJU01005173">
    <property type="protein sequence ID" value="KAF0752064.1"/>
    <property type="molecule type" value="Genomic_DNA"/>
</dbReference>
<keyword evidence="3" id="KW-1185">Reference proteome</keyword>
<proteinExistence type="predicted"/>
<name>A0A6G0YAB3_APHCR</name>
<dbReference type="Proteomes" id="UP000478052">
    <property type="component" value="Unassembled WGS sequence"/>
</dbReference>
<organism evidence="2 3">
    <name type="scientific">Aphis craccivora</name>
    <name type="common">Cowpea aphid</name>
    <dbReference type="NCBI Taxonomy" id="307492"/>
    <lineage>
        <taxon>Eukaryota</taxon>
        <taxon>Metazoa</taxon>
        <taxon>Ecdysozoa</taxon>
        <taxon>Arthropoda</taxon>
        <taxon>Hexapoda</taxon>
        <taxon>Insecta</taxon>
        <taxon>Pterygota</taxon>
        <taxon>Neoptera</taxon>
        <taxon>Paraneoptera</taxon>
        <taxon>Hemiptera</taxon>
        <taxon>Sternorrhyncha</taxon>
        <taxon>Aphidomorpha</taxon>
        <taxon>Aphidoidea</taxon>
        <taxon>Aphididae</taxon>
        <taxon>Aphidini</taxon>
        <taxon>Aphis</taxon>
        <taxon>Aphis</taxon>
    </lineage>
</organism>
<keyword evidence="1" id="KW-0472">Membrane</keyword>
<keyword evidence="1" id="KW-0812">Transmembrane</keyword>
<evidence type="ECO:0000313" key="2">
    <source>
        <dbReference type="EMBL" id="KAF0752064.1"/>
    </source>
</evidence>
<protein>
    <submittedName>
        <fullName evidence="2">Nose resistant to fluoxetine protein 6-like</fullName>
    </submittedName>
</protein>
<keyword evidence="1" id="KW-1133">Transmembrane helix</keyword>
<evidence type="ECO:0000256" key="1">
    <source>
        <dbReference type="SAM" id="Phobius"/>
    </source>
</evidence>
<comment type="caution">
    <text evidence="2">The sequence shown here is derived from an EMBL/GenBank/DDBJ whole genome shotgun (WGS) entry which is preliminary data.</text>
</comment>
<feature type="transmembrane region" description="Helical" evidence="1">
    <location>
        <begin position="72"/>
        <end position="92"/>
    </location>
</feature>
<dbReference type="AlphaFoldDB" id="A0A6G0YAB3"/>
<feature type="transmembrane region" description="Helical" evidence="1">
    <location>
        <begin position="47"/>
        <end position="65"/>
    </location>
</feature>
<evidence type="ECO:0000313" key="3">
    <source>
        <dbReference type="Proteomes" id="UP000478052"/>
    </source>
</evidence>